<name>A0ABQ9HC48_9NEOP</name>
<gene>
    <name evidence="1" type="ORF">PR048_018382</name>
</gene>
<dbReference type="Proteomes" id="UP001159363">
    <property type="component" value="Chromosome 5"/>
</dbReference>
<proteinExistence type="predicted"/>
<reference evidence="1 2" key="1">
    <citation type="submission" date="2023-02" db="EMBL/GenBank/DDBJ databases">
        <title>LHISI_Scaffold_Assembly.</title>
        <authorList>
            <person name="Stuart O.P."/>
            <person name="Cleave R."/>
            <person name="Magrath M.J.L."/>
            <person name="Mikheyev A.S."/>
        </authorList>
    </citation>
    <scope>NUCLEOTIDE SEQUENCE [LARGE SCALE GENOMIC DNA]</scope>
    <source>
        <strain evidence="1">Daus_M_001</strain>
        <tissue evidence="1">Leg muscle</tissue>
    </source>
</reference>
<dbReference type="EMBL" id="JARBHB010000006">
    <property type="protein sequence ID" value="KAJ8881896.1"/>
    <property type="molecule type" value="Genomic_DNA"/>
</dbReference>
<protein>
    <submittedName>
        <fullName evidence="1">Uncharacterized protein</fullName>
    </submittedName>
</protein>
<comment type="caution">
    <text evidence="1">The sequence shown here is derived from an EMBL/GenBank/DDBJ whole genome shotgun (WGS) entry which is preliminary data.</text>
</comment>
<accession>A0ABQ9HC48</accession>
<sequence length="157" mass="17214">MNTLTNCRPLQAAQWRGGSDATQYLQNLPNDAILVLHFNVWKAILTPLAHKLHAELTDLKNGYKLVSDRSFGDQTVKLLKTTACRKAANEATLAAAGQKSYLILSSMMGGDPAKIFYEKIGSLFNPQSIIANAKEIDSITLQARIKALPFLCDVPVQ</sequence>
<organism evidence="1 2">
    <name type="scientific">Dryococelus australis</name>
    <dbReference type="NCBI Taxonomy" id="614101"/>
    <lineage>
        <taxon>Eukaryota</taxon>
        <taxon>Metazoa</taxon>
        <taxon>Ecdysozoa</taxon>
        <taxon>Arthropoda</taxon>
        <taxon>Hexapoda</taxon>
        <taxon>Insecta</taxon>
        <taxon>Pterygota</taxon>
        <taxon>Neoptera</taxon>
        <taxon>Polyneoptera</taxon>
        <taxon>Phasmatodea</taxon>
        <taxon>Verophasmatodea</taxon>
        <taxon>Anareolatae</taxon>
        <taxon>Phasmatidae</taxon>
        <taxon>Eurycanthinae</taxon>
        <taxon>Dryococelus</taxon>
    </lineage>
</organism>
<keyword evidence="2" id="KW-1185">Reference proteome</keyword>
<evidence type="ECO:0000313" key="2">
    <source>
        <dbReference type="Proteomes" id="UP001159363"/>
    </source>
</evidence>
<evidence type="ECO:0000313" key="1">
    <source>
        <dbReference type="EMBL" id="KAJ8881896.1"/>
    </source>
</evidence>